<evidence type="ECO:0000313" key="5">
    <source>
        <dbReference type="Proteomes" id="UP000646827"/>
    </source>
</evidence>
<dbReference type="AlphaFoldDB" id="A0A8H7VMU2"/>
<dbReference type="PANTHER" id="PTHR23079:SF14">
    <property type="entry name" value="RNA-DEPENDENT RNA POLYMERASE"/>
    <property type="match status" value="1"/>
</dbReference>
<dbReference type="Proteomes" id="UP000646827">
    <property type="component" value="Unassembled WGS sequence"/>
</dbReference>
<comment type="caution">
    <text evidence="4">The sequence shown here is derived from an EMBL/GenBank/DDBJ whole genome shotgun (WGS) entry which is preliminary data.</text>
</comment>
<dbReference type="PANTHER" id="PTHR23079">
    <property type="entry name" value="RNA-DEPENDENT RNA POLYMERASE"/>
    <property type="match status" value="1"/>
</dbReference>
<dbReference type="EC" id="2.7.7.48" evidence="1"/>
<keyword evidence="1" id="KW-0808">Transferase</keyword>
<comment type="similarity">
    <text evidence="1">Belongs to the RdRP family.</text>
</comment>
<feature type="domain" description="RDRP core" evidence="3">
    <location>
        <begin position="316"/>
        <end position="952"/>
    </location>
</feature>
<reference evidence="4 5" key="1">
    <citation type="submission" date="2020-12" db="EMBL/GenBank/DDBJ databases">
        <title>Metabolic potential, ecology and presence of endohyphal bacteria is reflected in genomic diversity of Mucoromycotina.</title>
        <authorList>
            <person name="Muszewska A."/>
            <person name="Okrasinska A."/>
            <person name="Steczkiewicz K."/>
            <person name="Drgas O."/>
            <person name="Orlowska M."/>
            <person name="Perlinska-Lenart U."/>
            <person name="Aleksandrzak-Piekarczyk T."/>
            <person name="Szatraj K."/>
            <person name="Zielenkiewicz U."/>
            <person name="Pilsyk S."/>
            <person name="Malc E."/>
            <person name="Mieczkowski P."/>
            <person name="Kruszewska J.S."/>
            <person name="Biernat P."/>
            <person name="Pawlowska J."/>
        </authorList>
    </citation>
    <scope>NUCLEOTIDE SEQUENCE [LARGE SCALE GENOMIC DNA]</scope>
    <source>
        <strain evidence="4 5">CBS 142.35</strain>
    </source>
</reference>
<dbReference type="InterPro" id="IPR057596">
    <property type="entry name" value="RDRP_core"/>
</dbReference>
<keyword evidence="1" id="KW-0548">Nucleotidyltransferase</keyword>
<dbReference type="GO" id="GO:0030422">
    <property type="term" value="P:siRNA processing"/>
    <property type="evidence" value="ECO:0007669"/>
    <property type="project" value="TreeGrafter"/>
</dbReference>
<proteinExistence type="inferred from homology"/>
<gene>
    <name evidence="4" type="ORF">INT45_009052</name>
</gene>
<organism evidence="4 5">
    <name type="scientific">Circinella minor</name>
    <dbReference type="NCBI Taxonomy" id="1195481"/>
    <lineage>
        <taxon>Eukaryota</taxon>
        <taxon>Fungi</taxon>
        <taxon>Fungi incertae sedis</taxon>
        <taxon>Mucoromycota</taxon>
        <taxon>Mucoromycotina</taxon>
        <taxon>Mucoromycetes</taxon>
        <taxon>Mucorales</taxon>
        <taxon>Lichtheimiaceae</taxon>
        <taxon>Circinella</taxon>
    </lineage>
</organism>
<protein>
    <recommendedName>
        <fullName evidence="1">RNA-dependent RNA polymerase</fullName>
        <ecNumber evidence="1">2.7.7.48</ecNumber>
    </recommendedName>
</protein>
<evidence type="ECO:0000259" key="3">
    <source>
        <dbReference type="Pfam" id="PF05183"/>
    </source>
</evidence>
<name>A0A8H7VMU2_9FUNG</name>
<evidence type="ECO:0000256" key="2">
    <source>
        <dbReference type="SAM" id="MobiDB-lite"/>
    </source>
</evidence>
<sequence length="1225" mass="140518">MTFPAPEVVKSAKQIYNHLDLRDRIPTLTKIPVKNASPEIQKMHSLFLTDKSELFNVIRQFLQWSPPKGQKKSINDLVSRLDKAINDLCSFMIDDDLIIPPKTTTASSSSNALGKRGVEVEETRISNNNNKRIRSTNISSPAGSIITPPLSPFENTDPLDNTSNMNGKFNILYTPPRGIRCFTGVSWTIQFEIARFMTSFKTQELTFEILQRFLDVAKAEPRNLFQSMVEWYGGKMGSSTATTYGVMERCSDQVWTHCEKMEKQQHHQQQNHSSLQQQQESDTSYSSKKYLKTLNSNNRMLHYSGVIDLVQGRPPQVQLRPPKVAASNRFFRKFGDDRFLELKLARTTHPSMIRKQKDYFLKPFLLMGRTFRFLFIKDDKVVLFATEGKDIDESITIRQVIDWHIPILDNWEMTISKFSSRMTLGYSNSISTITFEPDQIEYVDDIYSDEAVGQEETCMTDGCGLISVSAMRKMMGCEQTDTLPCAVQGRIGGAKGIWIVDPDLDFNSGDWIKIRQSQHKFKTGVLQYNMEVDPLHYTFDLVKNSICIYPSSLNTQFIQCLSSGGVPTTVFVDLLNEYLQRLTTVVTENRNIRLLREWIGKTGCIMRSRWEMEDTEKDLWREQQSTDQDDYLEGIMNEEDATDQNNNQITTYKTTESDYWRINAYSGLPAALHESTVRLLDSGFDLSNPHVAMKVTHVFRDVMKAVCTKYKIEVEQSCTVTCIPDPKGILEPGEVFLQLSGRRVDEKTGIPAGLVTGDLIVTRNPCGLKSDIQKVKAVDKSELRIYTDVIVFSVKGKRSLASYLGGGDYDGDIVFCCWDERIVDPFISSEMPNEPEQMKTVFEKNDTRVRQELVKTQDVSIQEQILQKHFISVTVPDGTLGLYENWRTVLSETIGLDTPDVIYLSHMCAKLVDAPKQGLALKQSVLRQDRNAFGRIPYPKWFQDKRNKQRERDFKSYQEVNQDVTLRDAPLGTAMDHLYDTLLEKTDAFTRYTRSMFDEDDISYKDPDLAAPWENALAAAKTEPEFKSDLDKIKKCIDDLFDEYTEAVKELVFQRQRKTDSRFDPSRQAEPFLADHNQYNTLFELEEYYAREFLSNPNNTLTSSIFRIDKQIHNEQMLNAVKSSYAYERTVKNEKYSKFCYIVAYDQLRRLKADARSKATTKTNNGYSESIAPYMYTAMNLDRSWIRKIKESKSAADCGTAQVRLSIDSHLSAVLNDKNKLHDSI</sequence>
<keyword evidence="1" id="KW-0694">RNA-binding</keyword>
<keyword evidence="1" id="KW-0696">RNA-directed RNA polymerase</keyword>
<dbReference type="InterPro" id="IPR007855">
    <property type="entry name" value="RDRP"/>
</dbReference>
<accession>A0A8H7VMU2</accession>
<evidence type="ECO:0000313" key="4">
    <source>
        <dbReference type="EMBL" id="KAG2224737.1"/>
    </source>
</evidence>
<dbReference type="GO" id="GO:0031380">
    <property type="term" value="C:nuclear RNA-directed RNA polymerase complex"/>
    <property type="evidence" value="ECO:0007669"/>
    <property type="project" value="TreeGrafter"/>
</dbReference>
<comment type="catalytic activity">
    <reaction evidence="1">
        <text>RNA(n) + a ribonucleoside 5'-triphosphate = RNA(n+1) + diphosphate</text>
        <dbReference type="Rhea" id="RHEA:21248"/>
        <dbReference type="Rhea" id="RHEA-COMP:14527"/>
        <dbReference type="Rhea" id="RHEA-COMP:17342"/>
        <dbReference type="ChEBI" id="CHEBI:33019"/>
        <dbReference type="ChEBI" id="CHEBI:61557"/>
        <dbReference type="ChEBI" id="CHEBI:140395"/>
        <dbReference type="EC" id="2.7.7.48"/>
    </reaction>
</comment>
<dbReference type="GO" id="GO:0003968">
    <property type="term" value="F:RNA-directed RNA polymerase activity"/>
    <property type="evidence" value="ECO:0007669"/>
    <property type="project" value="UniProtKB-KW"/>
</dbReference>
<dbReference type="GO" id="GO:0003723">
    <property type="term" value="F:RNA binding"/>
    <property type="evidence" value="ECO:0007669"/>
    <property type="project" value="UniProtKB-KW"/>
</dbReference>
<evidence type="ECO:0000256" key="1">
    <source>
        <dbReference type="RuleBase" id="RU363098"/>
    </source>
</evidence>
<dbReference type="EMBL" id="JAEPRB010000038">
    <property type="protein sequence ID" value="KAG2224737.1"/>
    <property type="molecule type" value="Genomic_DNA"/>
</dbReference>
<feature type="compositionally biased region" description="Low complexity" evidence="2">
    <location>
        <begin position="267"/>
        <end position="281"/>
    </location>
</feature>
<keyword evidence="5" id="KW-1185">Reference proteome</keyword>
<feature type="region of interest" description="Disordered" evidence="2">
    <location>
        <begin position="261"/>
        <end position="282"/>
    </location>
</feature>
<dbReference type="OrthoDB" id="10055769at2759"/>
<dbReference type="Pfam" id="PF05183">
    <property type="entry name" value="RdRP"/>
    <property type="match status" value="1"/>
</dbReference>